<evidence type="ECO:0000256" key="5">
    <source>
        <dbReference type="ARBA" id="ARBA00022737"/>
    </source>
</evidence>
<dbReference type="SUPFAM" id="SSF103506">
    <property type="entry name" value="Mitochondrial carrier"/>
    <property type="match status" value="1"/>
</dbReference>
<evidence type="ECO:0000256" key="8">
    <source>
        <dbReference type="ARBA" id="ARBA00023136"/>
    </source>
</evidence>
<keyword evidence="4 9" id="KW-0812">Transmembrane</keyword>
<protein>
    <submittedName>
        <fullName evidence="11">Uncharacterized protein</fullName>
    </submittedName>
</protein>
<name>A0A9P5UDH7_9AGAR</name>
<evidence type="ECO:0000313" key="11">
    <source>
        <dbReference type="EMBL" id="KAF9075184.1"/>
    </source>
</evidence>
<evidence type="ECO:0000256" key="3">
    <source>
        <dbReference type="ARBA" id="ARBA00022448"/>
    </source>
</evidence>
<feature type="repeat" description="Solcar" evidence="9">
    <location>
        <begin position="901"/>
        <end position="986"/>
    </location>
</feature>
<feature type="repeat" description="Solcar" evidence="9">
    <location>
        <begin position="1000"/>
        <end position="1094"/>
    </location>
</feature>
<keyword evidence="12" id="KW-1185">Reference proteome</keyword>
<evidence type="ECO:0000256" key="9">
    <source>
        <dbReference type="PROSITE-ProRule" id="PRU00282"/>
    </source>
</evidence>
<dbReference type="InterPro" id="IPR023395">
    <property type="entry name" value="MCP_dom_sf"/>
</dbReference>
<reference evidence="11" key="1">
    <citation type="submission" date="2020-11" db="EMBL/GenBank/DDBJ databases">
        <authorList>
            <consortium name="DOE Joint Genome Institute"/>
            <person name="Ahrendt S."/>
            <person name="Riley R."/>
            <person name="Andreopoulos W."/>
            <person name="Labutti K."/>
            <person name="Pangilinan J."/>
            <person name="Ruiz-Duenas F.J."/>
            <person name="Barrasa J.M."/>
            <person name="Sanchez-Garcia M."/>
            <person name="Camarero S."/>
            <person name="Miyauchi S."/>
            <person name="Serrano A."/>
            <person name="Linde D."/>
            <person name="Babiker R."/>
            <person name="Drula E."/>
            <person name="Ayuso-Fernandez I."/>
            <person name="Pacheco R."/>
            <person name="Padilla G."/>
            <person name="Ferreira P."/>
            <person name="Barriuso J."/>
            <person name="Kellner H."/>
            <person name="Castanera R."/>
            <person name="Alfaro M."/>
            <person name="Ramirez L."/>
            <person name="Pisabarro A.G."/>
            <person name="Kuo A."/>
            <person name="Tritt A."/>
            <person name="Lipzen A."/>
            <person name="He G."/>
            <person name="Yan M."/>
            <person name="Ng V."/>
            <person name="Cullen D."/>
            <person name="Martin F."/>
            <person name="Rosso M.-N."/>
            <person name="Henrissat B."/>
            <person name="Hibbett D."/>
            <person name="Martinez A.T."/>
            <person name="Grigoriev I.V."/>
        </authorList>
    </citation>
    <scope>NUCLEOTIDE SEQUENCE</scope>
    <source>
        <strain evidence="11">AH 40177</strain>
    </source>
</reference>
<feature type="compositionally biased region" description="Pro residues" evidence="10">
    <location>
        <begin position="767"/>
        <end position="781"/>
    </location>
</feature>
<gene>
    <name evidence="11" type="ORF">BDP27DRAFT_1399074</name>
</gene>
<dbReference type="Pfam" id="PF00153">
    <property type="entry name" value="Mito_carr"/>
    <property type="match status" value="2"/>
</dbReference>
<evidence type="ECO:0000256" key="1">
    <source>
        <dbReference type="ARBA" id="ARBA00004225"/>
    </source>
</evidence>
<evidence type="ECO:0000256" key="2">
    <source>
        <dbReference type="ARBA" id="ARBA00006375"/>
    </source>
</evidence>
<keyword evidence="8 9" id="KW-0472">Membrane</keyword>
<dbReference type="GO" id="GO:0022857">
    <property type="term" value="F:transmembrane transporter activity"/>
    <property type="evidence" value="ECO:0007669"/>
    <property type="project" value="TreeGrafter"/>
</dbReference>
<dbReference type="EMBL" id="JADNRY010000010">
    <property type="protein sequence ID" value="KAF9075184.1"/>
    <property type="molecule type" value="Genomic_DNA"/>
</dbReference>
<evidence type="ECO:0000256" key="10">
    <source>
        <dbReference type="SAM" id="MobiDB-lite"/>
    </source>
</evidence>
<keyword evidence="3" id="KW-0813">Transport</keyword>
<evidence type="ECO:0000256" key="4">
    <source>
        <dbReference type="ARBA" id="ARBA00022692"/>
    </source>
</evidence>
<dbReference type="AlphaFoldDB" id="A0A9P5UDH7"/>
<evidence type="ECO:0000256" key="7">
    <source>
        <dbReference type="ARBA" id="ARBA00023128"/>
    </source>
</evidence>
<comment type="caution">
    <text evidence="11">The sequence shown here is derived from an EMBL/GenBank/DDBJ whole genome shotgun (WGS) entry which is preliminary data.</text>
</comment>
<comment type="subcellular location">
    <subcellularLocation>
        <location evidence="1">Mitochondrion membrane</location>
        <topology evidence="1">Multi-pass membrane protein</topology>
    </subcellularLocation>
</comment>
<dbReference type="Gene3D" id="1.50.40.10">
    <property type="entry name" value="Mitochondrial carrier domain"/>
    <property type="match status" value="1"/>
</dbReference>
<sequence>MEFWPEDNQNHDPKPKRKGKGKEKVTVPLPGISFLETGRLEAVTLVDNKSQFEWTSPLHALRDLKLTPGSSVEVFKPSRPPALAIPSTSTVHRAEQGANFLRTYFPDIEIAAELVREELSADALVTRELEKYDPMSKNILEPFHIATEDAPTFLAFPMGETSRDLNISPLTNHENKACVLEPSVKPVKTFSTPILQLASSDRLNNFLAARTFGSTNILQAHISDDLNLSFSESAVVTRDDLGQRPPVDIKFHSRQSDMLIANDIGMVYRHNLENRATSLVFSGNPDPDSSDKFWQLALAGDSENGCLLSSGKAVQELDFRKPDVSLNLFNIVNAESLTCIEDSGSDYLICLASTERVLWLDRRFPGRPLFGIKHRRNYDRTLTVHTLNLGNRHHSVMTSRKNNLVTVYDVSRSTGQLLHMDNAPYSFSFESPESRCLGEAFVIREDQLKMFRISERGRICCTDLEYHATSHSRTIQMPIDMSRSDEMLADIGPLGARESSETNMRPAYEQLFPSVDDIDAQEEEASEAVDDLLEQLPFFWQTDETPMEQMLTSHLKGHSYDILFRAGDEPNHPSRADVLTETVFNSTRGYQILSQDQLPIEKLKDGASWHSNIAPIIGHFDATTLGDVTKIAKRLRNFDLSPNPDTPQQALRRQKKAREQLALDLTLAKDIFSPIPFSQSPVTDEIRASTSFIPFHYLQPMYKRDDYYSRDEQLDDNFPLGVRLLLEDWDVGGDPEKYVVHDPFAVPTDLGLEARPQKKELARSRATPPPSSLHPQLPPSILPRTVLPPRVLGVESQLTQPEEGETQSLMISTQVLPGPFGGRPTADGRKKQAKKRMGAIVLLNFTLKGTIIKRRGSRSRKRSTQGYEAGLRTSPAKTLYGWKKVLNLVFSFNNLNATSPIERNKAVVCALSASGISTFAGYPLDSLKSRLQTTKTPGRISLRGLAVTIYREEGMVGFYRGLWIPLVTISFVRATSFTIYTSTKEYFHKKSWLEREKLLDVSVIGGISGAMSGALISVGSTPFELVKVRRQLEYIIANSKGIHLEKAPGTLEAVREIFRENGLGGLYTGFRLHLTRDTTATMLYFLEYDGLRYLLGERDLGSRAILLRGFPFIRRSFPLFVVAVLGVKTKVQQRALAGEKYRGPFETLHRLIRGPDPNNPKPFLAGVGRLYRGLGVSAVRSITTHGLLWTVFDIIANYIDRLPRPGDD</sequence>
<proteinExistence type="inferred from homology"/>
<feature type="region of interest" description="Disordered" evidence="10">
    <location>
        <begin position="750"/>
        <end position="781"/>
    </location>
</feature>
<dbReference type="InterPro" id="IPR050567">
    <property type="entry name" value="Mitochondrial_Carrier"/>
</dbReference>
<dbReference type="GO" id="GO:0031966">
    <property type="term" value="C:mitochondrial membrane"/>
    <property type="evidence" value="ECO:0007669"/>
    <property type="project" value="UniProtKB-SubCell"/>
</dbReference>
<organism evidence="11 12">
    <name type="scientific">Rhodocollybia butyracea</name>
    <dbReference type="NCBI Taxonomy" id="206335"/>
    <lineage>
        <taxon>Eukaryota</taxon>
        <taxon>Fungi</taxon>
        <taxon>Dikarya</taxon>
        <taxon>Basidiomycota</taxon>
        <taxon>Agaricomycotina</taxon>
        <taxon>Agaricomycetes</taxon>
        <taxon>Agaricomycetidae</taxon>
        <taxon>Agaricales</taxon>
        <taxon>Marasmiineae</taxon>
        <taxon>Omphalotaceae</taxon>
        <taxon>Rhodocollybia</taxon>
    </lineage>
</organism>
<keyword evidence="7" id="KW-0496">Mitochondrion</keyword>
<dbReference type="Proteomes" id="UP000772434">
    <property type="component" value="Unassembled WGS sequence"/>
</dbReference>
<dbReference type="OrthoDB" id="2382881at2759"/>
<evidence type="ECO:0000313" key="12">
    <source>
        <dbReference type="Proteomes" id="UP000772434"/>
    </source>
</evidence>
<keyword evidence="5" id="KW-0677">Repeat</keyword>
<dbReference type="InterPro" id="IPR018108">
    <property type="entry name" value="MCP_transmembrane"/>
</dbReference>
<dbReference type="PANTHER" id="PTHR45624:SF9">
    <property type="entry name" value="CARRIER PROTEIN, PUTATIVE (AFU_ORTHOLOGUE AFUA_4G06390)-RELATED"/>
    <property type="match status" value="1"/>
</dbReference>
<feature type="region of interest" description="Disordered" evidence="10">
    <location>
        <begin position="1"/>
        <end position="23"/>
    </location>
</feature>
<accession>A0A9P5UDH7</accession>
<dbReference type="PROSITE" id="PS50920">
    <property type="entry name" value="SOLCAR"/>
    <property type="match status" value="2"/>
</dbReference>
<keyword evidence="6" id="KW-1133">Transmembrane helix</keyword>
<dbReference type="PANTHER" id="PTHR45624">
    <property type="entry name" value="MITOCHONDRIAL BASIC AMINO ACIDS TRANSPORTER-RELATED"/>
    <property type="match status" value="1"/>
</dbReference>
<evidence type="ECO:0000256" key="6">
    <source>
        <dbReference type="ARBA" id="ARBA00022989"/>
    </source>
</evidence>
<comment type="similarity">
    <text evidence="2">Belongs to the mitochondrial carrier (TC 2.A.29) family.</text>
</comment>